<dbReference type="EMBL" id="JAJFAZ020000001">
    <property type="protein sequence ID" value="KAI5351447.1"/>
    <property type="molecule type" value="Genomic_DNA"/>
</dbReference>
<reference evidence="2 3" key="1">
    <citation type="journal article" date="2022" name="G3 (Bethesda)">
        <title>Whole-genome sequence and methylome profiling of the almond [Prunus dulcis (Mill.) D.A. Webb] cultivar 'Nonpareil'.</title>
        <authorList>
            <person name="D'Amico-Willman K.M."/>
            <person name="Ouma W.Z."/>
            <person name="Meulia T."/>
            <person name="Sideli G.M."/>
            <person name="Gradziel T.M."/>
            <person name="Fresnedo-Ramirez J."/>
        </authorList>
    </citation>
    <scope>NUCLEOTIDE SEQUENCE [LARGE SCALE GENOMIC DNA]</scope>
    <source>
        <strain evidence="2">Clone GOH B32 T37-40</strain>
    </source>
</reference>
<comment type="caution">
    <text evidence="2">The sequence shown here is derived from an EMBL/GenBank/DDBJ whole genome shotgun (WGS) entry which is preliminary data.</text>
</comment>
<evidence type="ECO:0000256" key="1">
    <source>
        <dbReference type="SAM" id="MobiDB-lite"/>
    </source>
</evidence>
<name>A0AAD4ZNU1_PRUDU</name>
<evidence type="ECO:0000313" key="2">
    <source>
        <dbReference type="EMBL" id="KAI5351447.1"/>
    </source>
</evidence>
<keyword evidence="3" id="KW-1185">Reference proteome</keyword>
<protein>
    <submittedName>
        <fullName evidence="2">Uncharacterized protein</fullName>
    </submittedName>
</protein>
<accession>A0AAD4ZNU1</accession>
<gene>
    <name evidence="2" type="ORF">L3X38_004338</name>
</gene>
<evidence type="ECO:0000313" key="3">
    <source>
        <dbReference type="Proteomes" id="UP001054821"/>
    </source>
</evidence>
<feature type="region of interest" description="Disordered" evidence="1">
    <location>
        <begin position="1"/>
        <end position="24"/>
    </location>
</feature>
<dbReference type="Proteomes" id="UP001054821">
    <property type="component" value="Chromosome 1"/>
</dbReference>
<dbReference type="AlphaFoldDB" id="A0AAD4ZNU1"/>
<sequence length="117" mass="12542">MGGRRREIGAGEVPGENRHFPAAGAAADVGGGLGRDAEAEPVLLAPVPTAGAPLDFTPNPPNDSSQNIMMFPKFWPQSDIDWSIKSDNSGSCEVCSKMEWLVYCIVLETGFHSKPRK</sequence>
<organism evidence="2 3">
    <name type="scientific">Prunus dulcis</name>
    <name type="common">Almond</name>
    <name type="synonym">Amygdalus dulcis</name>
    <dbReference type="NCBI Taxonomy" id="3755"/>
    <lineage>
        <taxon>Eukaryota</taxon>
        <taxon>Viridiplantae</taxon>
        <taxon>Streptophyta</taxon>
        <taxon>Embryophyta</taxon>
        <taxon>Tracheophyta</taxon>
        <taxon>Spermatophyta</taxon>
        <taxon>Magnoliopsida</taxon>
        <taxon>eudicotyledons</taxon>
        <taxon>Gunneridae</taxon>
        <taxon>Pentapetalae</taxon>
        <taxon>rosids</taxon>
        <taxon>fabids</taxon>
        <taxon>Rosales</taxon>
        <taxon>Rosaceae</taxon>
        <taxon>Amygdaloideae</taxon>
        <taxon>Amygdaleae</taxon>
        <taxon>Prunus</taxon>
    </lineage>
</organism>
<proteinExistence type="predicted"/>
<feature type="compositionally biased region" description="Basic and acidic residues" evidence="1">
    <location>
        <begin position="1"/>
        <end position="19"/>
    </location>
</feature>